<dbReference type="PANTHER" id="PTHR47718">
    <property type="entry name" value="OS01G0519700 PROTEIN"/>
    <property type="match status" value="1"/>
</dbReference>
<protein>
    <recommendedName>
        <fullName evidence="3">Protein FAR1-RELATED SEQUENCE</fullName>
    </recommendedName>
</protein>
<proteinExistence type="predicted"/>
<accession>A0A834ZD05</accession>
<gene>
    <name evidence="1" type="ORF">HHK36_011197</name>
</gene>
<sequence length="251" mass="29392">MATEAGRYDKLGFDEEDIRRYVRNIAKQTYGTDANNMLDYFKNKQAENPAFFYSIQLDESAQLCNCFWVDARARVDYFHFGDAISLTPQWLKAMGNRHPSSIITDQDPAMKAAIAKDWVNKHTTLRDFVEKYDMALQKRRELEIRQDHKSSTEQPIRSSRSKMEKQFADVFTHKMFKKFQRELIETISCYTKLVEHDGSMKKYEIASDSNMKKKYVVSYVEGVKYADTNMNIQARVLCETRCGSVLLYPWS</sequence>
<dbReference type="AlphaFoldDB" id="A0A834ZD05"/>
<comment type="caution">
    <text evidence="1">The sequence shown here is derived from an EMBL/GenBank/DDBJ whole genome shotgun (WGS) entry which is preliminary data.</text>
</comment>
<reference evidence="1 2" key="1">
    <citation type="submission" date="2020-04" db="EMBL/GenBank/DDBJ databases">
        <title>Plant Genome Project.</title>
        <authorList>
            <person name="Zhang R.-G."/>
        </authorList>
    </citation>
    <scope>NUCLEOTIDE SEQUENCE [LARGE SCALE GENOMIC DNA]</scope>
    <source>
        <strain evidence="1">YNK0</strain>
        <tissue evidence="1">Leaf</tissue>
    </source>
</reference>
<name>A0A834ZD05_TETSI</name>
<dbReference type="EMBL" id="JABCRI010000007">
    <property type="protein sequence ID" value="KAF8403103.1"/>
    <property type="molecule type" value="Genomic_DNA"/>
</dbReference>
<keyword evidence="2" id="KW-1185">Reference proteome</keyword>
<organism evidence="1 2">
    <name type="scientific">Tetracentron sinense</name>
    <name type="common">Spur-leaf</name>
    <dbReference type="NCBI Taxonomy" id="13715"/>
    <lineage>
        <taxon>Eukaryota</taxon>
        <taxon>Viridiplantae</taxon>
        <taxon>Streptophyta</taxon>
        <taxon>Embryophyta</taxon>
        <taxon>Tracheophyta</taxon>
        <taxon>Spermatophyta</taxon>
        <taxon>Magnoliopsida</taxon>
        <taxon>Trochodendrales</taxon>
        <taxon>Trochodendraceae</taxon>
        <taxon>Tetracentron</taxon>
    </lineage>
</organism>
<evidence type="ECO:0000313" key="1">
    <source>
        <dbReference type="EMBL" id="KAF8403103.1"/>
    </source>
</evidence>
<evidence type="ECO:0000313" key="2">
    <source>
        <dbReference type="Proteomes" id="UP000655225"/>
    </source>
</evidence>
<dbReference type="OMA" id="IAKDWVN"/>
<dbReference type="OrthoDB" id="1738322at2759"/>
<dbReference type="Proteomes" id="UP000655225">
    <property type="component" value="Unassembled WGS sequence"/>
</dbReference>
<evidence type="ECO:0008006" key="3">
    <source>
        <dbReference type="Google" id="ProtNLM"/>
    </source>
</evidence>